<proteinExistence type="predicted"/>
<accession>A0A6B8RLD6</accession>
<evidence type="ECO:0000259" key="6">
    <source>
        <dbReference type="PROSITE" id="PS51820"/>
    </source>
</evidence>
<dbReference type="PANTHER" id="PTHR13817">
    <property type="entry name" value="TITIN"/>
    <property type="match status" value="1"/>
</dbReference>
<dbReference type="Pfam" id="PF12708">
    <property type="entry name" value="Pect-lyase_RHGA_epim"/>
    <property type="match status" value="1"/>
</dbReference>
<dbReference type="InterPro" id="IPR011050">
    <property type="entry name" value="Pectin_lyase_fold/virulence"/>
</dbReference>
<feature type="compositionally biased region" description="Polar residues" evidence="2">
    <location>
        <begin position="807"/>
        <end position="817"/>
    </location>
</feature>
<feature type="signal peptide" evidence="3">
    <location>
        <begin position="1"/>
        <end position="34"/>
    </location>
</feature>
<dbReference type="InterPro" id="IPR037524">
    <property type="entry name" value="PA14/GLEYA"/>
</dbReference>
<dbReference type="Proteomes" id="UP000426246">
    <property type="component" value="Chromosome"/>
</dbReference>
<dbReference type="SUPFAM" id="SSF49299">
    <property type="entry name" value="PKD domain"/>
    <property type="match status" value="1"/>
</dbReference>
<sequence length="1228" mass="126662">MVNQITSKLKKKVLSLVCALTLVLPVIPVTTALAATINVTTFGANGSDTSDDLTAIQNAVNSAANGDTVLIPAGTYYLSTNVNGKTGVKIAGAGRDLTTIKMTSGSAATKFFYLYNVTNSEVADMTLDGNSSTVLLSAITSESGTGNKMRHLRVKDLAASAGFGPFALYAIGSTYLEISDNIVTNTGVNSDWGGGVRTGWGSSHALIENNTISNTGRGGIFVNDDSPYATVRGNTITGTGKKMEGLGIELHTNTDYSLIENNNVDHWISAVRSKYVAVRNNIVKANDGSVGNMGLEVMVDHGITSGNLVDGGQQVGMQQSPGTGYQLWNYNTVQNSVMWGMQLQGTGTGFTEQYQYFYKNIWKNGPIGNPAAAYPGFDGNAVRIHGDTKNIVFDSNQIINNGRKAIEITTASGTDRLSFINNTITGNGGPSIDQYPSSAADLEWSSNTVSGNGTNTQLTSRGFSDAKPIANFTAPLTVQLGTSVTFTNSSTDNGTIVENLWDLGEGLPVTTASPTYTYLKAGTYKVILGVWDNGGRASVKEQSINVFSGPPDTTAPSAPGSLTAPTKSNVTVDLSWSASTDNVAVIGYDVFKNGTLIGSTTSATTFGVTGLTPSTAYSFTVKAKDAAGNVSSASNTLSVTTSAGDTQAPTTPTNLISPAKTDTSVSLYWSASSDNVGVTGYNIYNGSTLLASTTGSIITSYTATGLSTNTAFTFTVKAKDASNNLSAASNAITITTDPAANWVNCAGENNPCNFTGTKQVRFGVPGSYAFGTFTSTVMCSTNGFGTDPAVGQYKTCDVNNAGGSGGDTQAPTAPTGLTSPSKTSSSVSLSWTASTDNIGVTGYNIYNGSTLAGTTTGATSFTVSSLSASTAYTFTVKAKDAAGNNSAASSGLSVTTNAGSDTTAPTAPTGLSSPSKTNTSVSLSWTASTDNVGVTGYNIYNGTNLAGSTTGATTFTVTGLTASTAYTFTVKAKDAAANLSAASSGLTVTTNAASDTTAPTAPTGLTSPSKTDTSVNLSWTASTDNVGVTGYNIYNGTNLAGSTTGATAFTVTGLTASTTYSFTVKAKDAAGNLSVASTALSVTTNAAVPSTNGVNGQYYSGDFGTLALSRVDATINFDWGGDRPTVDVPGEWFTARWTGRVQPQYSETYTFYTNTDDGVRLWVNGQQLINNWVAMNGELSATITLSAGVKYDLKMEYIENGGNAHAQLSWSSASQAKQIIPTGRLFTN</sequence>
<feature type="domain" description="PA14" evidence="6">
    <location>
        <begin position="1089"/>
        <end position="1224"/>
    </location>
</feature>
<dbReference type="NCBIfam" id="TIGR03804">
    <property type="entry name" value="para_beta_helix"/>
    <property type="match status" value="1"/>
</dbReference>
<dbReference type="PROSITE" id="PS51820">
    <property type="entry name" value="PA14"/>
    <property type="match status" value="1"/>
</dbReference>
<feature type="chain" id="PRO_5025525685" evidence="3">
    <location>
        <begin position="35"/>
        <end position="1228"/>
    </location>
</feature>
<dbReference type="EMBL" id="CP034235">
    <property type="protein sequence ID" value="QGQ96574.1"/>
    <property type="molecule type" value="Genomic_DNA"/>
</dbReference>
<dbReference type="SUPFAM" id="SSF56988">
    <property type="entry name" value="Anthrax protective antigen"/>
    <property type="match status" value="1"/>
</dbReference>
<dbReference type="InterPro" id="IPR006626">
    <property type="entry name" value="PbH1"/>
</dbReference>
<evidence type="ECO:0000256" key="3">
    <source>
        <dbReference type="SAM" id="SignalP"/>
    </source>
</evidence>
<dbReference type="PROSITE" id="PS50853">
    <property type="entry name" value="FN3"/>
    <property type="match status" value="5"/>
</dbReference>
<keyword evidence="1" id="KW-0677">Repeat</keyword>
<evidence type="ECO:0000259" key="4">
    <source>
        <dbReference type="PROSITE" id="PS50093"/>
    </source>
</evidence>
<keyword evidence="3" id="KW-0732">Signal</keyword>
<dbReference type="AlphaFoldDB" id="A0A6B8RLD6"/>
<feature type="compositionally biased region" description="Polar residues" evidence="2">
    <location>
        <begin position="894"/>
        <end position="920"/>
    </location>
</feature>
<dbReference type="InterPro" id="IPR024535">
    <property type="entry name" value="RHGA/B-epi-like_pectate_lyase"/>
</dbReference>
<feature type="domain" description="Fibronectin type-III" evidence="5">
    <location>
        <begin position="648"/>
        <end position="739"/>
    </location>
</feature>
<feature type="compositionally biased region" description="Polar residues" evidence="2">
    <location>
        <begin position="1004"/>
        <end position="1014"/>
    </location>
</feature>
<dbReference type="InterPro" id="IPR036116">
    <property type="entry name" value="FN3_sf"/>
</dbReference>
<feature type="domain" description="PKD" evidence="4">
    <location>
        <begin position="467"/>
        <end position="546"/>
    </location>
</feature>
<dbReference type="CDD" id="cd00063">
    <property type="entry name" value="FN3"/>
    <property type="match status" value="5"/>
</dbReference>
<evidence type="ECO:0000256" key="2">
    <source>
        <dbReference type="SAM" id="MobiDB-lite"/>
    </source>
</evidence>
<dbReference type="SMART" id="SM00060">
    <property type="entry name" value="FN3"/>
    <property type="match status" value="5"/>
</dbReference>
<dbReference type="InterPro" id="IPR035986">
    <property type="entry name" value="PKD_dom_sf"/>
</dbReference>
<organism evidence="7 8">
    <name type="scientific">Paenibacillus psychroresistens</name>
    <dbReference type="NCBI Taxonomy" id="1778678"/>
    <lineage>
        <taxon>Bacteria</taxon>
        <taxon>Bacillati</taxon>
        <taxon>Bacillota</taxon>
        <taxon>Bacilli</taxon>
        <taxon>Bacillales</taxon>
        <taxon>Paenibacillaceae</taxon>
        <taxon>Paenibacillus</taxon>
    </lineage>
</organism>
<feature type="region of interest" description="Disordered" evidence="2">
    <location>
        <begin position="804"/>
        <end position="826"/>
    </location>
</feature>
<dbReference type="SUPFAM" id="SSF51126">
    <property type="entry name" value="Pectin lyase-like"/>
    <property type="match status" value="2"/>
</dbReference>
<evidence type="ECO:0000256" key="1">
    <source>
        <dbReference type="ARBA" id="ARBA00022737"/>
    </source>
</evidence>
<feature type="domain" description="Fibronectin type-III" evidence="5">
    <location>
        <begin position="558"/>
        <end position="644"/>
    </location>
</feature>
<dbReference type="SMART" id="SM00089">
    <property type="entry name" value="PKD"/>
    <property type="match status" value="1"/>
</dbReference>
<dbReference type="InterPro" id="IPR013783">
    <property type="entry name" value="Ig-like_fold"/>
</dbReference>
<gene>
    <name evidence="7" type="ORF">EHS13_17660</name>
</gene>
<dbReference type="InterPro" id="IPR003961">
    <property type="entry name" value="FN3_dom"/>
</dbReference>
<dbReference type="OrthoDB" id="197688at2"/>
<dbReference type="InterPro" id="IPR022441">
    <property type="entry name" value="Para_beta_helix_rpt-2"/>
</dbReference>
<dbReference type="PANTHER" id="PTHR13817:SF166">
    <property type="entry name" value="NEURONAL IGCAM-RELATED"/>
    <property type="match status" value="1"/>
</dbReference>
<feature type="compositionally biased region" description="Low complexity" evidence="2">
    <location>
        <begin position="883"/>
        <end position="893"/>
    </location>
</feature>
<reference evidence="8" key="1">
    <citation type="submission" date="2018-11" db="EMBL/GenBank/DDBJ databases">
        <title>Complete genome sequence of Paenibacillus sp. ML311-T8.</title>
        <authorList>
            <person name="Nam Y.-D."/>
            <person name="Kang J."/>
            <person name="Chung W.-H."/>
            <person name="Park Y.S."/>
        </authorList>
    </citation>
    <scope>NUCLEOTIDE SEQUENCE [LARGE SCALE GENOMIC DNA]</scope>
    <source>
        <strain evidence="8">ML311-T8</strain>
    </source>
</reference>
<dbReference type="CDD" id="cd00146">
    <property type="entry name" value="PKD"/>
    <property type="match status" value="1"/>
</dbReference>
<keyword evidence="8" id="KW-1185">Reference proteome</keyword>
<dbReference type="InterPro" id="IPR022409">
    <property type="entry name" value="PKD/Chitinase_dom"/>
</dbReference>
<feature type="region of interest" description="Disordered" evidence="2">
    <location>
        <begin position="883"/>
        <end position="920"/>
    </location>
</feature>
<feature type="region of interest" description="Disordered" evidence="2">
    <location>
        <begin position="990"/>
        <end position="1014"/>
    </location>
</feature>
<dbReference type="Pfam" id="PF00041">
    <property type="entry name" value="fn3"/>
    <property type="match status" value="5"/>
</dbReference>
<evidence type="ECO:0000313" key="8">
    <source>
        <dbReference type="Proteomes" id="UP000426246"/>
    </source>
</evidence>
<dbReference type="InterPro" id="IPR011658">
    <property type="entry name" value="PA14_dom"/>
</dbReference>
<dbReference type="Gene3D" id="2.60.40.10">
    <property type="entry name" value="Immunoglobulins"/>
    <property type="match status" value="6"/>
</dbReference>
<dbReference type="InterPro" id="IPR000601">
    <property type="entry name" value="PKD_dom"/>
</dbReference>
<feature type="domain" description="Fibronectin type-III" evidence="5">
    <location>
        <begin position="810"/>
        <end position="899"/>
    </location>
</feature>
<dbReference type="SMART" id="SM00710">
    <property type="entry name" value="PbH1"/>
    <property type="match status" value="6"/>
</dbReference>
<dbReference type="Gene3D" id="3.90.182.10">
    <property type="entry name" value="Toxin - Anthrax Protective Antigen,domain 1"/>
    <property type="match status" value="1"/>
</dbReference>
<feature type="compositionally biased region" description="Low complexity" evidence="2">
    <location>
        <begin position="990"/>
        <end position="1003"/>
    </location>
</feature>
<dbReference type="KEGG" id="ppsc:EHS13_17660"/>
<dbReference type="SMART" id="SM00758">
    <property type="entry name" value="PA14"/>
    <property type="match status" value="1"/>
</dbReference>
<dbReference type="InterPro" id="IPR012334">
    <property type="entry name" value="Pectin_lyas_fold"/>
</dbReference>
<dbReference type="PROSITE" id="PS50093">
    <property type="entry name" value="PKD"/>
    <property type="match status" value="1"/>
</dbReference>
<feature type="domain" description="Fibronectin type-III" evidence="5">
    <location>
        <begin position="904"/>
        <end position="993"/>
    </location>
</feature>
<dbReference type="Pfam" id="PF00801">
    <property type="entry name" value="PKD"/>
    <property type="match status" value="1"/>
</dbReference>
<dbReference type="Gene3D" id="2.160.20.10">
    <property type="entry name" value="Single-stranded right-handed beta-helix, Pectin lyase-like"/>
    <property type="match status" value="1"/>
</dbReference>
<name>A0A6B8RLD6_9BACL</name>
<evidence type="ECO:0000313" key="7">
    <source>
        <dbReference type="EMBL" id="QGQ96574.1"/>
    </source>
</evidence>
<dbReference type="InterPro" id="IPR050964">
    <property type="entry name" value="Striated_Muscle_Regulatory"/>
</dbReference>
<protein>
    <submittedName>
        <fullName evidence="7">PKD domain-containing protein</fullName>
    </submittedName>
</protein>
<dbReference type="Pfam" id="PF07691">
    <property type="entry name" value="PA14"/>
    <property type="match status" value="1"/>
</dbReference>
<dbReference type="SUPFAM" id="SSF49265">
    <property type="entry name" value="Fibronectin type III"/>
    <property type="match status" value="3"/>
</dbReference>
<evidence type="ECO:0000259" key="5">
    <source>
        <dbReference type="PROSITE" id="PS50853"/>
    </source>
</evidence>
<feature type="domain" description="Fibronectin type-III" evidence="5">
    <location>
        <begin position="998"/>
        <end position="1087"/>
    </location>
</feature>